<gene>
    <name evidence="5" type="ORF">RD1301_v1_4290002</name>
    <name evidence="1" type="ORF">RUN1744_v1_750003</name>
    <name evidence="2" type="ORF">RUN1985_v1_260011</name>
    <name evidence="3" type="ORF">TD1301_v1_2000003</name>
    <name evidence="4" type="ORF">TF3108_v1_1640012</name>
</gene>
<evidence type="ECO:0000313" key="3">
    <source>
        <dbReference type="EMBL" id="CUV36286.1"/>
    </source>
</evidence>
<dbReference type="InterPro" id="IPR058702">
    <property type="entry name" value="MafI2-like"/>
</dbReference>
<evidence type="ECO:0000313" key="5">
    <source>
        <dbReference type="EMBL" id="CUV63965.1"/>
    </source>
</evidence>
<sequence>MSVRHLPEWLVLSIWRALLGEIYPAIRAIAISFSSSRELTIRYYLDREPTQYDFESIDVLLTNILAGAPEGQRIEAAFDECIRSESRLKDLDVLDGLVYARREY</sequence>
<dbReference type="EMBL" id="LN899826">
    <property type="protein sequence ID" value="CUV42865.1"/>
    <property type="molecule type" value="Genomic_DNA"/>
</dbReference>
<organism evidence="2">
    <name type="scientific">Ralstonia solanacearum</name>
    <name type="common">Pseudomonas solanacearum</name>
    <dbReference type="NCBI Taxonomy" id="305"/>
    <lineage>
        <taxon>Bacteria</taxon>
        <taxon>Pseudomonadati</taxon>
        <taxon>Pseudomonadota</taxon>
        <taxon>Betaproteobacteria</taxon>
        <taxon>Burkholderiales</taxon>
        <taxon>Burkholderiaceae</taxon>
        <taxon>Ralstonia</taxon>
        <taxon>Ralstonia solanacearum species complex</taxon>
    </lineage>
</organism>
<dbReference type="Pfam" id="PF26541">
    <property type="entry name" value="MafI2"/>
    <property type="match status" value="1"/>
</dbReference>
<dbReference type="EMBL" id="LN899823">
    <property type="protein sequence ID" value="CUV24811.1"/>
    <property type="molecule type" value="Genomic_DNA"/>
</dbReference>
<name>A0A0S4V260_RALSL</name>
<protein>
    <recommendedName>
        <fullName evidence="6">Colicin</fullName>
    </recommendedName>
</protein>
<evidence type="ECO:0000313" key="1">
    <source>
        <dbReference type="EMBL" id="CUV24811.1"/>
    </source>
</evidence>
<dbReference type="EMBL" id="LN899824">
    <property type="protein sequence ID" value="CUV28603.1"/>
    <property type="molecule type" value="Genomic_DNA"/>
</dbReference>
<reference evidence="2" key="1">
    <citation type="submission" date="2015-10" db="EMBL/GenBank/DDBJ databases">
        <authorList>
            <person name="Gilbert D.G."/>
        </authorList>
    </citation>
    <scope>NUCLEOTIDE SEQUENCE</scope>
    <source>
        <strain evidence="2">Phyl III-seqv23</strain>
    </source>
</reference>
<dbReference type="EMBL" id="LN899825">
    <property type="protein sequence ID" value="CUV36286.1"/>
    <property type="molecule type" value="Genomic_DNA"/>
</dbReference>
<dbReference type="AlphaFoldDB" id="A0A0S4V260"/>
<evidence type="ECO:0008006" key="6">
    <source>
        <dbReference type="Google" id="ProtNLM"/>
    </source>
</evidence>
<accession>A0A0S4V260</accession>
<evidence type="ECO:0000313" key="2">
    <source>
        <dbReference type="EMBL" id="CUV28603.1"/>
    </source>
</evidence>
<proteinExistence type="predicted"/>
<dbReference type="EMBL" id="LN899822">
    <property type="protein sequence ID" value="CUV63965.1"/>
    <property type="molecule type" value="Genomic_DNA"/>
</dbReference>
<evidence type="ECO:0000313" key="4">
    <source>
        <dbReference type="EMBL" id="CUV42865.1"/>
    </source>
</evidence>